<dbReference type="GO" id="GO:0006096">
    <property type="term" value="P:glycolytic process"/>
    <property type="evidence" value="ECO:0007669"/>
    <property type="project" value="UniProtKB-UniRule"/>
</dbReference>
<keyword evidence="7 13" id="KW-0963">Cytoplasm</keyword>
<dbReference type="GO" id="GO:0005829">
    <property type="term" value="C:cytosol"/>
    <property type="evidence" value="ECO:0007669"/>
    <property type="project" value="TreeGrafter"/>
</dbReference>
<dbReference type="PRINTS" id="PR00477">
    <property type="entry name" value="PHGLYCKINASE"/>
</dbReference>
<dbReference type="FunFam" id="3.40.50.1260:FF:000031">
    <property type="entry name" value="Phosphoglycerate kinase 1"/>
    <property type="match status" value="1"/>
</dbReference>
<dbReference type="FunFam" id="3.40.50.1260:FF:000006">
    <property type="entry name" value="Phosphoglycerate kinase"/>
    <property type="match status" value="1"/>
</dbReference>
<comment type="pathway">
    <text evidence="2 13">Carbohydrate degradation; glycolysis; pyruvate from D-glyceraldehyde 3-phosphate: step 2/5.</text>
</comment>
<dbReference type="Gene3D" id="3.40.50.1260">
    <property type="entry name" value="Phosphoglycerate kinase, N-terminal domain"/>
    <property type="match status" value="2"/>
</dbReference>
<feature type="binding site" evidence="13 15">
    <location>
        <position position="328"/>
    </location>
    <ligand>
        <name>ATP</name>
        <dbReference type="ChEBI" id="CHEBI:30616"/>
    </ligand>
</feature>
<evidence type="ECO:0000256" key="2">
    <source>
        <dbReference type="ARBA" id="ARBA00004838"/>
    </source>
</evidence>
<evidence type="ECO:0000256" key="8">
    <source>
        <dbReference type="ARBA" id="ARBA00022679"/>
    </source>
</evidence>
<dbReference type="Pfam" id="PF00162">
    <property type="entry name" value="PGK"/>
    <property type="match status" value="1"/>
</dbReference>
<comment type="catalytic activity">
    <reaction evidence="1 13 16">
        <text>(2R)-3-phosphoglycerate + ATP = (2R)-3-phospho-glyceroyl phosphate + ADP</text>
        <dbReference type="Rhea" id="RHEA:14801"/>
        <dbReference type="ChEBI" id="CHEBI:30616"/>
        <dbReference type="ChEBI" id="CHEBI:57604"/>
        <dbReference type="ChEBI" id="CHEBI:58272"/>
        <dbReference type="ChEBI" id="CHEBI:456216"/>
        <dbReference type="EC" id="2.7.2.3"/>
    </reaction>
</comment>
<dbReference type="RefSeq" id="WP_235066416.1">
    <property type="nucleotide sequence ID" value="NZ_JAKFGM010000001.1"/>
</dbReference>
<feature type="binding site" evidence="13 15">
    <location>
        <position position="205"/>
    </location>
    <ligand>
        <name>ATP</name>
        <dbReference type="ChEBI" id="CHEBI:30616"/>
    </ligand>
</feature>
<comment type="similarity">
    <text evidence="3 13 16">Belongs to the phosphoglycerate kinase family.</text>
</comment>
<evidence type="ECO:0000256" key="14">
    <source>
        <dbReference type="PIRSR" id="PIRSR000724-1"/>
    </source>
</evidence>
<protein>
    <recommendedName>
        <fullName evidence="6 13">Phosphoglycerate kinase</fullName>
        <ecNumber evidence="5 13">2.7.2.3</ecNumber>
    </recommendedName>
</protein>
<dbReference type="AlphaFoldDB" id="A0A9X1TWC2"/>
<keyword evidence="18" id="KW-1185">Reference proteome</keyword>
<name>A0A9X1TWC2_9SPHN</name>
<keyword evidence="12 13" id="KW-0324">Glycolysis</keyword>
<evidence type="ECO:0000256" key="7">
    <source>
        <dbReference type="ARBA" id="ARBA00022490"/>
    </source>
</evidence>
<accession>A0A9X1TWC2</accession>
<feature type="binding site" evidence="14">
    <location>
        <position position="40"/>
    </location>
    <ligand>
        <name>(2R)-3-phosphoglycerate</name>
        <dbReference type="ChEBI" id="CHEBI:58272"/>
    </ligand>
</feature>
<evidence type="ECO:0000313" key="17">
    <source>
        <dbReference type="EMBL" id="MCF2513925.1"/>
    </source>
</evidence>
<evidence type="ECO:0000256" key="4">
    <source>
        <dbReference type="ARBA" id="ARBA00011245"/>
    </source>
</evidence>
<feature type="binding site" evidence="14">
    <location>
        <position position="122"/>
    </location>
    <ligand>
        <name>(2R)-3-phosphoglycerate</name>
        <dbReference type="ChEBI" id="CHEBI:58272"/>
    </ligand>
</feature>
<feature type="binding site" evidence="13">
    <location>
        <position position="155"/>
    </location>
    <ligand>
        <name>substrate</name>
    </ligand>
</feature>
<dbReference type="PROSITE" id="PS00111">
    <property type="entry name" value="PGLYCERATE_KINASE"/>
    <property type="match status" value="1"/>
</dbReference>
<comment type="subunit">
    <text evidence="4 13">Monomer.</text>
</comment>
<dbReference type="Proteomes" id="UP001139410">
    <property type="component" value="Unassembled WGS sequence"/>
</dbReference>
<feature type="binding site" evidence="13">
    <location>
        <position position="40"/>
    </location>
    <ligand>
        <name>substrate</name>
    </ligand>
</feature>
<keyword evidence="8 13" id="KW-0808">Transferase</keyword>
<dbReference type="PANTHER" id="PTHR11406">
    <property type="entry name" value="PHOSPHOGLYCERATE KINASE"/>
    <property type="match status" value="1"/>
</dbReference>
<evidence type="ECO:0000256" key="16">
    <source>
        <dbReference type="RuleBase" id="RU000532"/>
    </source>
</evidence>
<dbReference type="InterPro" id="IPR036043">
    <property type="entry name" value="Phosphoglycerate_kinase_sf"/>
</dbReference>
<dbReference type="PANTHER" id="PTHR11406:SF23">
    <property type="entry name" value="PHOSPHOGLYCERATE KINASE 1, CHLOROPLASTIC-RELATED"/>
    <property type="match status" value="1"/>
</dbReference>
<feature type="binding site" evidence="13 14">
    <location>
        <begin position="63"/>
        <end position="66"/>
    </location>
    <ligand>
        <name>substrate</name>
    </ligand>
</feature>
<evidence type="ECO:0000256" key="12">
    <source>
        <dbReference type="ARBA" id="ARBA00023152"/>
    </source>
</evidence>
<feature type="binding site" evidence="14">
    <location>
        <position position="155"/>
    </location>
    <ligand>
        <name>(2R)-3-phosphoglycerate</name>
        <dbReference type="ChEBI" id="CHEBI:58272"/>
    </ligand>
</feature>
<evidence type="ECO:0000256" key="13">
    <source>
        <dbReference type="HAMAP-Rule" id="MF_00145"/>
    </source>
</evidence>
<dbReference type="InterPro" id="IPR001576">
    <property type="entry name" value="Phosphoglycerate_kinase"/>
</dbReference>
<dbReference type="InterPro" id="IPR015824">
    <property type="entry name" value="Phosphoglycerate_kinase_N"/>
</dbReference>
<evidence type="ECO:0000256" key="11">
    <source>
        <dbReference type="ARBA" id="ARBA00022840"/>
    </source>
</evidence>
<evidence type="ECO:0000256" key="10">
    <source>
        <dbReference type="ARBA" id="ARBA00022777"/>
    </source>
</evidence>
<feature type="binding site" evidence="13 15">
    <location>
        <begin position="358"/>
        <end position="361"/>
    </location>
    <ligand>
        <name>ATP</name>
        <dbReference type="ChEBI" id="CHEBI:30616"/>
    </ligand>
</feature>
<evidence type="ECO:0000256" key="6">
    <source>
        <dbReference type="ARBA" id="ARBA00016471"/>
    </source>
</evidence>
<evidence type="ECO:0000256" key="1">
    <source>
        <dbReference type="ARBA" id="ARBA00000642"/>
    </source>
</evidence>
<dbReference type="SUPFAM" id="SSF53748">
    <property type="entry name" value="Phosphoglycerate kinase"/>
    <property type="match status" value="1"/>
</dbReference>
<proteinExistence type="inferred from homology"/>
<evidence type="ECO:0000256" key="9">
    <source>
        <dbReference type="ARBA" id="ARBA00022741"/>
    </source>
</evidence>
<comment type="caution">
    <text evidence="13">Lacks conserved residue(s) required for the propagation of feature annotation.</text>
</comment>
<sequence>MADAFKTLDDLPDDLTGKRVLVRVDLNVPMLDGTVSDDTRLRAAVPTIAELSDKGAIVLLLSHFGRPKGQNRPDMSTALLVKPLAELTGRSVRFIEDCQGEEAARAVSIMLPGSIGILENTRFHLGEEKNDPELAKGMAALGDLYVNDAFSVSHRAHASTEGIAHFLPAFAGRAMEAELTALQKALGAPDRPVAAVVGGAKVSTKLAVLGNLVGKVDHLIIGGGMANTFLAARGVDVGKSLCEHDLVGEAESIFERADAAGCTIHLPYDVVVAKEFAPNPPSLRTCNVHEVAADEMILDVGPSAVEALADALKTCRTLVWNGPLGAFEIPPFDAATVALAQTAAALTQDGSLVSVAGGGDTVAALNHAGVAGDFTFVSTAGGAFLEWMEGRTLPGVAALQH</sequence>
<dbReference type="GO" id="GO:0005524">
    <property type="term" value="F:ATP binding"/>
    <property type="evidence" value="ECO:0007669"/>
    <property type="project" value="UniProtKB-KW"/>
</dbReference>
<keyword evidence="11 13" id="KW-0067">ATP-binding</keyword>
<dbReference type="GO" id="GO:0043531">
    <property type="term" value="F:ADP binding"/>
    <property type="evidence" value="ECO:0007669"/>
    <property type="project" value="TreeGrafter"/>
</dbReference>
<dbReference type="GO" id="GO:0006094">
    <property type="term" value="P:gluconeogenesis"/>
    <property type="evidence" value="ECO:0007669"/>
    <property type="project" value="TreeGrafter"/>
</dbReference>
<dbReference type="PIRSF" id="PIRSF000724">
    <property type="entry name" value="Pgk"/>
    <property type="match status" value="1"/>
</dbReference>
<evidence type="ECO:0000256" key="15">
    <source>
        <dbReference type="PIRSR" id="PIRSR000724-2"/>
    </source>
</evidence>
<dbReference type="InterPro" id="IPR015911">
    <property type="entry name" value="Phosphoglycerate_kinase_CS"/>
</dbReference>
<evidence type="ECO:0000313" key="18">
    <source>
        <dbReference type="Proteomes" id="UP001139410"/>
    </source>
</evidence>
<gene>
    <name evidence="13" type="primary">pgk</name>
    <name evidence="17" type="ORF">LVY65_02430</name>
</gene>
<feature type="binding site" evidence="13">
    <location>
        <position position="122"/>
    </location>
    <ligand>
        <name>substrate</name>
    </ligand>
</feature>
<comment type="subcellular location">
    <subcellularLocation>
        <location evidence="13">Cytoplasm</location>
    </subcellularLocation>
</comment>
<dbReference type="EC" id="2.7.2.3" evidence="5 13"/>
<keyword evidence="9 13" id="KW-0547">Nucleotide-binding</keyword>
<dbReference type="HAMAP" id="MF_00145">
    <property type="entry name" value="Phosphoglyc_kinase"/>
    <property type="match status" value="1"/>
</dbReference>
<evidence type="ECO:0000256" key="5">
    <source>
        <dbReference type="ARBA" id="ARBA00013061"/>
    </source>
</evidence>
<organism evidence="17 18">
    <name type="scientific">Sphingomonas cremea</name>
    <dbReference type="NCBI Taxonomy" id="2904799"/>
    <lineage>
        <taxon>Bacteria</taxon>
        <taxon>Pseudomonadati</taxon>
        <taxon>Pseudomonadota</taxon>
        <taxon>Alphaproteobacteria</taxon>
        <taxon>Sphingomonadales</taxon>
        <taxon>Sphingomonadaceae</taxon>
        <taxon>Sphingomonas</taxon>
    </lineage>
</organism>
<dbReference type="GO" id="GO:0004618">
    <property type="term" value="F:phosphoglycerate kinase activity"/>
    <property type="evidence" value="ECO:0007669"/>
    <property type="project" value="UniProtKB-UniRule"/>
</dbReference>
<comment type="caution">
    <text evidence="17">The sequence shown here is derived from an EMBL/GenBank/DDBJ whole genome shotgun (WGS) entry which is preliminary data.</text>
</comment>
<keyword evidence="10 13" id="KW-0418">Kinase</keyword>
<reference evidence="17" key="1">
    <citation type="submission" date="2022-01" db="EMBL/GenBank/DDBJ databases">
        <authorList>
            <person name="Jo J.-H."/>
            <person name="Im W.-T."/>
        </authorList>
    </citation>
    <scope>NUCLEOTIDE SEQUENCE</scope>
    <source>
        <strain evidence="17">G124</strain>
    </source>
</reference>
<evidence type="ECO:0000256" key="3">
    <source>
        <dbReference type="ARBA" id="ARBA00008982"/>
    </source>
</evidence>
<dbReference type="EMBL" id="JAKFGM010000001">
    <property type="protein sequence ID" value="MCF2513925.1"/>
    <property type="molecule type" value="Genomic_DNA"/>
</dbReference>
<feature type="binding site" evidence="13 14">
    <location>
        <begin position="25"/>
        <end position="27"/>
    </location>
    <ligand>
        <name>substrate</name>
    </ligand>
</feature>